<dbReference type="Proteomes" id="UP000095286">
    <property type="component" value="Unplaced"/>
</dbReference>
<dbReference type="WBParaSite" id="RSKR_0000165600.1">
    <property type="protein sequence ID" value="RSKR_0000165600.1"/>
    <property type="gene ID" value="RSKR_0000165600"/>
</dbReference>
<proteinExistence type="predicted"/>
<organism evidence="1 2">
    <name type="scientific">Rhabditophanes sp. KR3021</name>
    <dbReference type="NCBI Taxonomy" id="114890"/>
    <lineage>
        <taxon>Eukaryota</taxon>
        <taxon>Metazoa</taxon>
        <taxon>Ecdysozoa</taxon>
        <taxon>Nematoda</taxon>
        <taxon>Chromadorea</taxon>
        <taxon>Rhabditida</taxon>
        <taxon>Tylenchina</taxon>
        <taxon>Panagrolaimomorpha</taxon>
        <taxon>Strongyloidoidea</taxon>
        <taxon>Alloionematidae</taxon>
        <taxon>Rhabditophanes</taxon>
    </lineage>
</organism>
<name>A0AC35TKG5_9BILA</name>
<reference evidence="2" key="1">
    <citation type="submission" date="2016-11" db="UniProtKB">
        <authorList>
            <consortium name="WormBaseParasite"/>
        </authorList>
    </citation>
    <scope>IDENTIFICATION</scope>
    <source>
        <strain evidence="2">KR3021</strain>
    </source>
</reference>
<accession>A0AC35TKG5</accession>
<sequence>MNCGRVRMFCLLLFQLVNIALVVTVYLDLFGKIGVARQKVGKVGSSRRFRRDSEGGQEFDDWTVLIGQDTIIPRAVFEKSCSRVHRYCADSGKKLRGFVGPPGEKGRSGGAGSPGKRGKQGPLGPPGLVGDIGAEGAPGEEGKCNCTLPSLYVHRIPIPGPPIIQIHEKQIPVPVVVVKEVEVTRLVPYEPTPPGFAPPNWWKVGMPIPDKSEYQIIKATTGTTPKLKKVTKPYIKKGPVGPPKKKPEPEKALPNISTITSTTPDPIPSTTTYGGLPTLGYNRRECMLNAVGIPVLHAESQYRDVGSWMRDANPQTDDAAQKRWVTDDYASPVLYEYADEKQLSNKKQQIKYYVDYLASGTGSMIYNGSYFYHRHGSAFLVRYDLETTGEIQAEMADIAYLDCERNHDHTFQDCNETDRDPWLYNRPHNYVDYAVDENGIWMIYVKPESNHLFINKIETDFYVVQTWEISDVNGTEIADAFIMCGILYVLDSGTERDSRITYAYNLYTNVPIDIDVPWYNPYRKLSMLHYNPVDGRLYFFDSRRLLSVNVRISTDFTEKEKENGENNGASTASPYDFS</sequence>
<evidence type="ECO:0000313" key="2">
    <source>
        <dbReference type="WBParaSite" id="RSKR_0000165600.1"/>
    </source>
</evidence>
<protein>
    <submittedName>
        <fullName evidence="2">Olfactomedin-like domain-containing protein</fullName>
    </submittedName>
</protein>
<evidence type="ECO:0000313" key="1">
    <source>
        <dbReference type="Proteomes" id="UP000095286"/>
    </source>
</evidence>